<gene>
    <name evidence="5" type="ORF">NMOB1V02_LOCUS5810</name>
</gene>
<dbReference type="Pfam" id="PF10373">
    <property type="entry name" value="EST1_DNA_bind"/>
    <property type="match status" value="1"/>
</dbReference>
<dbReference type="EMBL" id="OA883148">
    <property type="protein sequence ID" value="CAD7278099.1"/>
    <property type="molecule type" value="Genomic_DNA"/>
</dbReference>
<proteinExistence type="predicted"/>
<dbReference type="GO" id="GO:0070034">
    <property type="term" value="F:telomerase RNA binding"/>
    <property type="evidence" value="ECO:0007669"/>
    <property type="project" value="TreeGrafter"/>
</dbReference>
<dbReference type="EMBL" id="CAJPEX010001111">
    <property type="protein sequence ID" value="CAG0918251.1"/>
    <property type="molecule type" value="Genomic_DNA"/>
</dbReference>
<dbReference type="InterPro" id="IPR019458">
    <property type="entry name" value="Est1-like_N"/>
</dbReference>
<dbReference type="OrthoDB" id="5920073at2759"/>
<feature type="region of interest" description="Disordered" evidence="2">
    <location>
        <begin position="416"/>
        <end position="449"/>
    </location>
</feature>
<keyword evidence="6" id="KW-1185">Reference proteome</keyword>
<protein>
    <submittedName>
        <fullName evidence="5">Uncharacterized protein</fullName>
    </submittedName>
</protein>
<dbReference type="PANTHER" id="PTHR15696">
    <property type="entry name" value="SMG-7 SUPPRESSOR WITH MORPHOLOGICAL EFFECT ON GENITALIA PROTEIN 7"/>
    <property type="match status" value="1"/>
</dbReference>
<evidence type="ECO:0000313" key="6">
    <source>
        <dbReference type="Proteomes" id="UP000678499"/>
    </source>
</evidence>
<dbReference type="AlphaFoldDB" id="A0A7R9BP64"/>
<evidence type="ECO:0000256" key="1">
    <source>
        <dbReference type="ARBA" id="ARBA00023161"/>
    </source>
</evidence>
<organism evidence="5">
    <name type="scientific">Notodromas monacha</name>
    <dbReference type="NCBI Taxonomy" id="399045"/>
    <lineage>
        <taxon>Eukaryota</taxon>
        <taxon>Metazoa</taxon>
        <taxon>Ecdysozoa</taxon>
        <taxon>Arthropoda</taxon>
        <taxon>Crustacea</taxon>
        <taxon>Oligostraca</taxon>
        <taxon>Ostracoda</taxon>
        <taxon>Podocopa</taxon>
        <taxon>Podocopida</taxon>
        <taxon>Cypridocopina</taxon>
        <taxon>Cypridoidea</taxon>
        <taxon>Cyprididae</taxon>
        <taxon>Notodromas</taxon>
    </lineage>
</organism>
<dbReference type="Gene3D" id="1.25.40.10">
    <property type="entry name" value="Tetratricopeptide repeat domain"/>
    <property type="match status" value="1"/>
</dbReference>
<dbReference type="Proteomes" id="UP000678499">
    <property type="component" value="Unassembled WGS sequence"/>
</dbReference>
<dbReference type="GO" id="GO:0042162">
    <property type="term" value="F:telomeric DNA binding"/>
    <property type="evidence" value="ECO:0007669"/>
    <property type="project" value="TreeGrafter"/>
</dbReference>
<feature type="compositionally biased region" description="Basic and acidic residues" evidence="2">
    <location>
        <begin position="422"/>
        <end position="440"/>
    </location>
</feature>
<sequence>MKFSRKEVSAEDVRKLYKTSADLVSRLDRICKSARELQDLFSVEAIVARQQLCDILSQILEGDENDKYSKKCLDLMWKKIYYDVVNAARQLRRGSRWQDVDKAMLCSHLQAGIGNYEYLLMELGSVSDLKSLGGNFWVSAPCSFIHEPDSSIEKPHRPASMDRIHQCLIALGDLSRYLNDIDSPSLDGRTVNGAMALQFYEAAVLLNPKIGMPFNQIGMLLGHRGDFIGATFNYWRSLSAEQVFEGAVGNLKMLAEKLRNQKMEQPVQALGKSIVLFSKICIAEEDGDDALMIAQDLSDSCSGVLEKSLCSESMWMKLVIILESCLSVFKEKSSDTWGAKVWTVFRVMELASSSLLREISKYLEEKGVWEGVHNYLKNARKIWKNNYPEKQVIVGQEVEDAQSISSDDSADFIIESDTESESSEKTPLTEDKVSDSEFHTPDAISPAPKSEEVSLELNYEVISGYLLEALSKSSLLYGLEHCFDVLRRNVELLRTCGTQLAAFFQTAIDVANLFLIFSKSVPDSVSSTARQLVKSANFLEEFSSIKKKTLRDIRGCSLAKKSELGGASTAVLCDTDEVYLCTQAMCKMVDLLTDLDATGVRFSLDTDCYFLEDTACPVVTAESSEESMQKLCAELTKAYKMSVMAQQYIKSQIVAKKDGPTPCPPYLIPDAAAMTEHLKVVQSLLKSGDRVLIMPRAVWLGLDKLKTKSRKARDAIRWLEQMTKRDDGKFRFQRNNEYMKVGFVKCPKTNVRDSWHVLEVLECCYALAKKGVDVKKSLFGDSEDECPAWESSTVLFLVAGFDVHQKSVDDAFTYVTKPTADATVETEMTALEIAHALGVRMENLKSYYADWKSSMKSK</sequence>
<dbReference type="InterPro" id="IPR045153">
    <property type="entry name" value="Est1/Ebs1-like"/>
</dbReference>
<dbReference type="InterPro" id="IPR011990">
    <property type="entry name" value="TPR-like_helical_dom_sf"/>
</dbReference>
<feature type="domain" description="DNA/RNA-binding" evidence="3">
    <location>
        <begin position="196"/>
        <end position="372"/>
    </location>
</feature>
<reference evidence="5" key="1">
    <citation type="submission" date="2020-11" db="EMBL/GenBank/DDBJ databases">
        <authorList>
            <person name="Tran Van P."/>
        </authorList>
    </citation>
    <scope>NUCLEOTIDE SEQUENCE</scope>
</reference>
<dbReference type="Gene3D" id="3.40.50.1010">
    <property type="entry name" value="5'-nuclease"/>
    <property type="match status" value="1"/>
</dbReference>
<keyword evidence="1" id="KW-0866">Nonsense-mediated mRNA decay</keyword>
<evidence type="ECO:0000259" key="4">
    <source>
        <dbReference type="Pfam" id="PF10374"/>
    </source>
</evidence>
<dbReference type="Pfam" id="PF10374">
    <property type="entry name" value="EST1"/>
    <property type="match status" value="1"/>
</dbReference>
<name>A0A7R9BP64_9CRUS</name>
<dbReference type="GO" id="GO:0000184">
    <property type="term" value="P:nuclear-transcribed mRNA catabolic process, nonsense-mediated decay"/>
    <property type="evidence" value="ECO:0007669"/>
    <property type="project" value="UniProtKB-KW"/>
</dbReference>
<evidence type="ECO:0000256" key="2">
    <source>
        <dbReference type="SAM" id="MobiDB-lite"/>
    </source>
</evidence>
<dbReference type="InterPro" id="IPR018834">
    <property type="entry name" value="DNA/RNA-bd_Est1-type"/>
</dbReference>
<evidence type="ECO:0000313" key="5">
    <source>
        <dbReference type="EMBL" id="CAD7278099.1"/>
    </source>
</evidence>
<dbReference type="SUPFAM" id="SSF48452">
    <property type="entry name" value="TPR-like"/>
    <property type="match status" value="1"/>
</dbReference>
<dbReference type="PANTHER" id="PTHR15696:SF7">
    <property type="entry name" value="NONSENSE-MEDIATED MRNA DECAY FACTOR"/>
    <property type="match status" value="1"/>
</dbReference>
<dbReference type="GO" id="GO:0005697">
    <property type="term" value="C:telomerase holoenzyme complex"/>
    <property type="evidence" value="ECO:0007669"/>
    <property type="project" value="TreeGrafter"/>
</dbReference>
<accession>A0A7R9BP64</accession>
<evidence type="ECO:0000259" key="3">
    <source>
        <dbReference type="Pfam" id="PF10373"/>
    </source>
</evidence>
<feature type="domain" description="Telomerase activating protein Est1-like N-terminal" evidence="4">
    <location>
        <begin position="72"/>
        <end position="181"/>
    </location>
</feature>